<gene>
    <name evidence="2" type="ORF">ACFQBM_13330</name>
</gene>
<evidence type="ECO:0000256" key="1">
    <source>
        <dbReference type="SAM" id="SignalP"/>
    </source>
</evidence>
<feature type="signal peptide" evidence="1">
    <location>
        <begin position="1"/>
        <end position="19"/>
    </location>
</feature>
<feature type="chain" id="PRO_5047540601" evidence="1">
    <location>
        <begin position="20"/>
        <end position="123"/>
    </location>
</feature>
<proteinExistence type="predicted"/>
<comment type="caution">
    <text evidence="2">The sequence shown here is derived from an EMBL/GenBank/DDBJ whole genome shotgun (WGS) entry which is preliminary data.</text>
</comment>
<dbReference type="RefSeq" id="WP_193189742.1">
    <property type="nucleotide sequence ID" value="NZ_JACZFR010000009.1"/>
</dbReference>
<evidence type="ECO:0000313" key="3">
    <source>
        <dbReference type="Proteomes" id="UP001596425"/>
    </source>
</evidence>
<keyword evidence="3" id="KW-1185">Reference proteome</keyword>
<sequence length="123" mass="14498">MRILIPVLLMCSLAGYSQAQEQLRQLPSNTSEVQVMGQTYYQHGDTFYRFHPQGGYFYEVQPPRSLLQDEQAHYYRRDMQPQRPNINSEEGCRNLASERANRNPSTGGKVYLREYNRCMKMIR</sequence>
<accession>A0ABW1YNH1</accession>
<evidence type="ECO:0000313" key="2">
    <source>
        <dbReference type="EMBL" id="MFC6634276.1"/>
    </source>
</evidence>
<dbReference type="EMBL" id="JBHSVR010000001">
    <property type="protein sequence ID" value="MFC6634276.1"/>
    <property type="molecule type" value="Genomic_DNA"/>
</dbReference>
<protein>
    <submittedName>
        <fullName evidence="2">Uncharacterized protein</fullName>
    </submittedName>
</protein>
<keyword evidence="1" id="KW-0732">Signal</keyword>
<organism evidence="2 3">
    <name type="scientific">Microbulbifer taiwanensis</name>
    <dbReference type="NCBI Taxonomy" id="986746"/>
    <lineage>
        <taxon>Bacteria</taxon>
        <taxon>Pseudomonadati</taxon>
        <taxon>Pseudomonadota</taxon>
        <taxon>Gammaproteobacteria</taxon>
        <taxon>Cellvibrionales</taxon>
        <taxon>Microbulbiferaceae</taxon>
        <taxon>Microbulbifer</taxon>
    </lineage>
</organism>
<name>A0ABW1YNH1_9GAMM</name>
<reference evidence="3" key="1">
    <citation type="journal article" date="2019" name="Int. J. Syst. Evol. Microbiol.">
        <title>The Global Catalogue of Microorganisms (GCM) 10K type strain sequencing project: providing services to taxonomists for standard genome sequencing and annotation.</title>
        <authorList>
            <consortium name="The Broad Institute Genomics Platform"/>
            <consortium name="The Broad Institute Genome Sequencing Center for Infectious Disease"/>
            <person name="Wu L."/>
            <person name="Ma J."/>
        </authorList>
    </citation>
    <scope>NUCLEOTIDE SEQUENCE [LARGE SCALE GENOMIC DNA]</scope>
    <source>
        <strain evidence="3">CGMCC 1.13718</strain>
    </source>
</reference>
<dbReference type="Proteomes" id="UP001596425">
    <property type="component" value="Unassembled WGS sequence"/>
</dbReference>